<organism evidence="1 2">
    <name type="scientific">Paraferrimonas haliotis</name>
    <dbReference type="NCBI Taxonomy" id="2013866"/>
    <lineage>
        <taxon>Bacteria</taxon>
        <taxon>Pseudomonadati</taxon>
        <taxon>Pseudomonadota</taxon>
        <taxon>Gammaproteobacteria</taxon>
        <taxon>Alteromonadales</taxon>
        <taxon>Ferrimonadaceae</taxon>
        <taxon>Paraferrimonas</taxon>
    </lineage>
</organism>
<dbReference type="AlphaFoldDB" id="A0AA37TPH1"/>
<name>A0AA37TPH1_9GAMM</name>
<proteinExistence type="predicted"/>
<comment type="caution">
    <text evidence="1">The sequence shown here is derived from an EMBL/GenBank/DDBJ whole genome shotgun (WGS) entry which is preliminary data.</text>
</comment>
<dbReference type="RefSeq" id="WP_125828465.1">
    <property type="nucleotide sequence ID" value="NZ_BSPO01000002.1"/>
</dbReference>
<dbReference type="EMBL" id="BSPO01000002">
    <property type="protein sequence ID" value="GLS83243.1"/>
    <property type="molecule type" value="Genomic_DNA"/>
</dbReference>
<accession>A0AA37TPH1</accession>
<protein>
    <submittedName>
        <fullName evidence="1">Uncharacterized protein</fullName>
    </submittedName>
</protein>
<keyword evidence="2" id="KW-1185">Reference proteome</keyword>
<sequence>MEANKQKGGRPKKSEQQKRAHRVMLYFNDKELSQVKALAGDEALASWIRRKALGK</sequence>
<reference evidence="1 2" key="1">
    <citation type="journal article" date="2014" name="Int. J. Syst. Evol. Microbiol.">
        <title>Complete genome sequence of Corynebacterium casei LMG S-19264T (=DSM 44701T), isolated from a smear-ripened cheese.</title>
        <authorList>
            <consortium name="US DOE Joint Genome Institute (JGI-PGF)"/>
            <person name="Walter F."/>
            <person name="Albersmeier A."/>
            <person name="Kalinowski J."/>
            <person name="Ruckert C."/>
        </authorList>
    </citation>
    <scope>NUCLEOTIDE SEQUENCE [LARGE SCALE GENOMIC DNA]</scope>
    <source>
        <strain evidence="1 2">NBRC 112785</strain>
    </source>
</reference>
<evidence type="ECO:0000313" key="2">
    <source>
        <dbReference type="Proteomes" id="UP001157439"/>
    </source>
</evidence>
<evidence type="ECO:0000313" key="1">
    <source>
        <dbReference type="EMBL" id="GLS83243.1"/>
    </source>
</evidence>
<gene>
    <name evidence="1" type="ORF">GCM10007894_12200</name>
</gene>
<dbReference type="Proteomes" id="UP001157439">
    <property type="component" value="Unassembled WGS sequence"/>
</dbReference>